<dbReference type="PANTHER" id="PTHR45436:SF5">
    <property type="entry name" value="SENSOR HISTIDINE KINASE TRCS"/>
    <property type="match status" value="1"/>
</dbReference>
<evidence type="ECO:0000256" key="7">
    <source>
        <dbReference type="ARBA" id="ARBA00023004"/>
    </source>
</evidence>
<dbReference type="Proteomes" id="UP000255265">
    <property type="component" value="Unassembled WGS sequence"/>
</dbReference>
<evidence type="ECO:0000256" key="10">
    <source>
        <dbReference type="SAM" id="Phobius"/>
    </source>
</evidence>
<dbReference type="SMART" id="SM00304">
    <property type="entry name" value="HAMP"/>
    <property type="match status" value="1"/>
</dbReference>
<dbReference type="GO" id="GO:0004673">
    <property type="term" value="F:protein histidine kinase activity"/>
    <property type="evidence" value="ECO:0007669"/>
    <property type="project" value="UniProtKB-EC"/>
</dbReference>
<evidence type="ECO:0000256" key="4">
    <source>
        <dbReference type="ARBA" id="ARBA00022679"/>
    </source>
</evidence>
<evidence type="ECO:0000256" key="5">
    <source>
        <dbReference type="ARBA" id="ARBA00022723"/>
    </source>
</evidence>
<dbReference type="GO" id="GO:0000160">
    <property type="term" value="P:phosphorelay signal transduction system"/>
    <property type="evidence" value="ECO:0007669"/>
    <property type="project" value="UniProtKB-KW"/>
</dbReference>
<dbReference type="SUPFAM" id="SSF158472">
    <property type="entry name" value="HAMP domain-like"/>
    <property type="match status" value="1"/>
</dbReference>
<dbReference type="GO" id="GO:0009055">
    <property type="term" value="F:electron transfer activity"/>
    <property type="evidence" value="ECO:0007669"/>
    <property type="project" value="InterPro"/>
</dbReference>
<dbReference type="PROSITE" id="PS51007">
    <property type="entry name" value="CYTC"/>
    <property type="match status" value="1"/>
</dbReference>
<dbReference type="InterPro" id="IPR021796">
    <property type="entry name" value="Tll0287-like_dom"/>
</dbReference>
<dbReference type="RefSeq" id="WP_114804968.1">
    <property type="nucleotide sequence ID" value="NZ_CALFYD010000190.1"/>
</dbReference>
<dbReference type="EMBL" id="QQAV01000019">
    <property type="protein sequence ID" value="RDI16852.1"/>
    <property type="molecule type" value="Genomic_DNA"/>
</dbReference>
<evidence type="ECO:0000259" key="12">
    <source>
        <dbReference type="PROSITE" id="PS51007"/>
    </source>
</evidence>
<dbReference type="InterPro" id="IPR050428">
    <property type="entry name" value="TCS_sensor_his_kinase"/>
</dbReference>
<dbReference type="Pfam" id="PF11845">
    <property type="entry name" value="Tll0287-like"/>
    <property type="match status" value="1"/>
</dbReference>
<dbReference type="CDD" id="cd06225">
    <property type="entry name" value="HAMP"/>
    <property type="match status" value="1"/>
</dbReference>
<dbReference type="Pfam" id="PF00672">
    <property type="entry name" value="HAMP"/>
    <property type="match status" value="1"/>
</dbReference>
<feature type="domain" description="HAMP" evidence="11">
    <location>
        <begin position="233"/>
        <end position="286"/>
    </location>
</feature>
<keyword evidence="10" id="KW-0812">Transmembrane</keyword>
<keyword evidence="14" id="KW-1185">Reference proteome</keyword>
<dbReference type="EC" id="2.7.13.3" evidence="2"/>
<feature type="transmembrane region" description="Helical" evidence="10">
    <location>
        <begin position="208"/>
        <end position="232"/>
    </location>
</feature>
<dbReference type="PANTHER" id="PTHR45436">
    <property type="entry name" value="SENSOR HISTIDINE KINASE YKOH"/>
    <property type="match status" value="1"/>
</dbReference>
<keyword evidence="10" id="KW-1133">Transmembrane helix</keyword>
<dbReference type="GO" id="GO:0046872">
    <property type="term" value="F:metal ion binding"/>
    <property type="evidence" value="ECO:0007669"/>
    <property type="project" value="UniProtKB-KW"/>
</dbReference>
<evidence type="ECO:0000256" key="6">
    <source>
        <dbReference type="ARBA" id="ARBA00022777"/>
    </source>
</evidence>
<dbReference type="InterPro" id="IPR009056">
    <property type="entry name" value="Cyt_c-like_dom"/>
</dbReference>
<keyword evidence="7 9" id="KW-0408">Iron</keyword>
<comment type="caution">
    <text evidence="13">The sequence shown here is derived from an EMBL/GenBank/DDBJ whole genome shotgun (WGS) entry which is preliminary data.</text>
</comment>
<dbReference type="AlphaFoldDB" id="A0A370F4J4"/>
<keyword evidence="9" id="KW-0349">Heme</keyword>
<dbReference type="PROSITE" id="PS50885">
    <property type="entry name" value="HAMP"/>
    <property type="match status" value="1"/>
</dbReference>
<evidence type="ECO:0000256" key="3">
    <source>
        <dbReference type="ARBA" id="ARBA00022553"/>
    </source>
</evidence>
<sequence length="290" mass="31684">MKLLLKFNLVFLLVFAVGLGASAYLARDLLQRGAHDEVVEQARLIMESAAAVSTYTATQVQPLLQNQMKYTFLPQSVPAYSATEMVNALREMHPEYAYKPAMLNPTNPRDRAQDWEEDVIARFAKDKALTEFIGQRETASGRALFVARPIRISNPACLSCHSTPAAAPATMIEKYGPANGFGWTLGETLGAQVVSVPMSVPFERASQAFAVVMGSLAAVFLLIGGALNLMLWKLVIQPVTRLSALADRVSMGELEAPEFAVRSRDEIGTLAESFARMRASLVQAMKMLDV</sequence>
<keyword evidence="8" id="KW-0902">Two-component regulatory system</keyword>
<evidence type="ECO:0000313" key="13">
    <source>
        <dbReference type="EMBL" id="RDI16852.1"/>
    </source>
</evidence>
<evidence type="ECO:0000259" key="11">
    <source>
        <dbReference type="PROSITE" id="PS50885"/>
    </source>
</evidence>
<evidence type="ECO:0000313" key="14">
    <source>
        <dbReference type="Proteomes" id="UP000255265"/>
    </source>
</evidence>
<evidence type="ECO:0000256" key="9">
    <source>
        <dbReference type="PROSITE-ProRule" id="PRU00433"/>
    </source>
</evidence>
<evidence type="ECO:0000256" key="1">
    <source>
        <dbReference type="ARBA" id="ARBA00000085"/>
    </source>
</evidence>
<reference evidence="13 14" key="1">
    <citation type="submission" date="2018-07" db="EMBL/GenBank/DDBJ databases">
        <title>Genomic Encyclopedia of Type Strains, Phase IV (KMG-IV): sequencing the most valuable type-strain genomes for metagenomic binning, comparative biology and taxonomic classification.</title>
        <authorList>
            <person name="Goeker M."/>
        </authorList>
    </citation>
    <scope>NUCLEOTIDE SEQUENCE [LARGE SCALE GENOMIC DNA]</scope>
    <source>
        <strain evidence="13 14">DSM 21352</strain>
    </source>
</reference>
<keyword evidence="5 9" id="KW-0479">Metal-binding</keyword>
<dbReference type="GO" id="GO:0020037">
    <property type="term" value="F:heme binding"/>
    <property type="evidence" value="ECO:0007669"/>
    <property type="project" value="InterPro"/>
</dbReference>
<accession>A0A370F4J4</accession>
<evidence type="ECO:0000256" key="2">
    <source>
        <dbReference type="ARBA" id="ARBA00012438"/>
    </source>
</evidence>
<evidence type="ECO:0000256" key="8">
    <source>
        <dbReference type="ARBA" id="ARBA00023012"/>
    </source>
</evidence>
<dbReference type="Gene3D" id="6.10.340.10">
    <property type="match status" value="1"/>
</dbReference>
<keyword evidence="10" id="KW-0472">Membrane</keyword>
<gene>
    <name evidence="13" type="ORF">DFR41_11921</name>
</gene>
<keyword evidence="3" id="KW-0597">Phosphoprotein</keyword>
<name>A0A370F4J4_9BURK</name>
<organism evidence="13 14">
    <name type="scientific">Pseudacidovorax intermedius</name>
    <dbReference type="NCBI Taxonomy" id="433924"/>
    <lineage>
        <taxon>Bacteria</taxon>
        <taxon>Pseudomonadati</taxon>
        <taxon>Pseudomonadota</taxon>
        <taxon>Betaproteobacteria</taxon>
        <taxon>Burkholderiales</taxon>
        <taxon>Comamonadaceae</taxon>
        <taxon>Pseudacidovorax</taxon>
    </lineage>
</organism>
<keyword evidence="6 13" id="KW-0418">Kinase</keyword>
<dbReference type="GO" id="GO:0005886">
    <property type="term" value="C:plasma membrane"/>
    <property type="evidence" value="ECO:0007669"/>
    <property type="project" value="TreeGrafter"/>
</dbReference>
<feature type="domain" description="Cytochrome c" evidence="12">
    <location>
        <begin position="136"/>
        <end position="290"/>
    </location>
</feature>
<keyword evidence="4" id="KW-0808">Transferase</keyword>
<dbReference type="InterPro" id="IPR003660">
    <property type="entry name" value="HAMP_dom"/>
</dbReference>
<proteinExistence type="predicted"/>
<protein>
    <recommendedName>
        <fullName evidence="2">histidine kinase</fullName>
        <ecNumber evidence="2">2.7.13.3</ecNumber>
    </recommendedName>
</protein>
<comment type="catalytic activity">
    <reaction evidence="1">
        <text>ATP + protein L-histidine = ADP + protein N-phospho-L-histidine.</text>
        <dbReference type="EC" id="2.7.13.3"/>
    </reaction>
</comment>
<dbReference type="OrthoDB" id="114218at2"/>